<dbReference type="Proteomes" id="UP000244338">
    <property type="component" value="Unassembled WGS sequence"/>
</dbReference>
<organism evidence="1 2">
    <name type="scientific">Candidatus Carbonibacillus altaicus</name>
    <dbReference type="NCBI Taxonomy" id="2163959"/>
    <lineage>
        <taxon>Bacteria</taxon>
        <taxon>Bacillati</taxon>
        <taxon>Bacillota</taxon>
        <taxon>Bacilli</taxon>
        <taxon>Bacillales</taxon>
        <taxon>Candidatus Carbonibacillus</taxon>
    </lineage>
</organism>
<dbReference type="AlphaFoldDB" id="A0A2R6XZS6"/>
<comment type="caution">
    <text evidence="1">The sequence shown here is derived from an EMBL/GenBank/DDBJ whole genome shotgun (WGS) entry which is preliminary data.</text>
</comment>
<name>A0A2R6XZS6_9BACL</name>
<protein>
    <submittedName>
        <fullName evidence="1">Uncharacterized protein</fullName>
    </submittedName>
</protein>
<dbReference type="EMBL" id="PEBX01000059">
    <property type="protein sequence ID" value="PTQ55927.1"/>
    <property type="molecule type" value="Genomic_DNA"/>
</dbReference>
<evidence type="ECO:0000313" key="1">
    <source>
        <dbReference type="EMBL" id="PTQ55927.1"/>
    </source>
</evidence>
<proteinExistence type="predicted"/>
<accession>A0A2R6XZS6</accession>
<sequence>MVTHEALGYESVEGLFIPLFGFQGAFFGNHTLRPFLG</sequence>
<reference evidence="2" key="1">
    <citation type="journal article" date="2018" name="Sci. Rep.">
        <title>Lignite coal burning seam in the remote Altai Mountains harbors a hydrogen-driven thermophilic microbial community.</title>
        <authorList>
            <person name="Kadnikov V.V."/>
            <person name="Mardanov A.V."/>
            <person name="Ivasenko D.A."/>
            <person name="Antsiferov D.V."/>
            <person name="Beletsky A.V."/>
            <person name="Karnachuk O.V."/>
            <person name="Ravin N.V."/>
        </authorList>
    </citation>
    <scope>NUCLEOTIDE SEQUENCE [LARGE SCALE GENOMIC DNA]</scope>
</reference>
<evidence type="ECO:0000313" key="2">
    <source>
        <dbReference type="Proteomes" id="UP000244338"/>
    </source>
</evidence>
<gene>
    <name evidence="1" type="ORF">BSOLF_1106</name>
</gene>